<reference evidence="5" key="1">
    <citation type="journal article" date="2023" name="Genome Biol. Evol.">
        <title>First Whole Genome Sequence and Flow Cytometry Genome Size Data for the Lichen-Forming Fungus Ramalina farinacea (Ascomycota).</title>
        <authorList>
            <person name="Llewellyn T."/>
            <person name="Mian S."/>
            <person name="Hill R."/>
            <person name="Leitch I.J."/>
            <person name="Gaya E."/>
        </authorList>
    </citation>
    <scope>NUCLEOTIDE SEQUENCE</scope>
    <source>
        <strain evidence="5">LIQ254RAFAR</strain>
    </source>
</reference>
<comment type="caution">
    <text evidence="5">The sequence shown here is derived from an EMBL/GenBank/DDBJ whole genome shotgun (WGS) entry which is preliminary data.</text>
</comment>
<keyword evidence="1" id="KW-0677">Repeat</keyword>
<evidence type="ECO:0000256" key="1">
    <source>
        <dbReference type="ARBA" id="ARBA00022737"/>
    </source>
</evidence>
<feature type="repeat" description="TPR" evidence="3">
    <location>
        <begin position="970"/>
        <end position="1003"/>
    </location>
</feature>
<evidence type="ECO:0000256" key="4">
    <source>
        <dbReference type="SAM" id="MobiDB-lite"/>
    </source>
</evidence>
<dbReference type="InterPro" id="IPR011990">
    <property type="entry name" value="TPR-like_helical_dom_sf"/>
</dbReference>
<dbReference type="Pfam" id="PF13176">
    <property type="entry name" value="TPR_7"/>
    <property type="match status" value="1"/>
</dbReference>
<accession>A0AA43QGE3</accession>
<gene>
    <name evidence="5" type="primary">SKI3</name>
    <name evidence="5" type="ORF">OHK93_000289</name>
</gene>
<dbReference type="InterPro" id="IPR040962">
    <property type="entry name" value="TPR_22"/>
</dbReference>
<dbReference type="InterPro" id="IPR039226">
    <property type="entry name" value="Ski3/TTC37"/>
</dbReference>
<feature type="repeat" description="TPR" evidence="3">
    <location>
        <begin position="638"/>
        <end position="671"/>
    </location>
</feature>
<dbReference type="Pfam" id="PF13432">
    <property type="entry name" value="TPR_16"/>
    <property type="match status" value="1"/>
</dbReference>
<dbReference type="GO" id="GO:0006401">
    <property type="term" value="P:RNA catabolic process"/>
    <property type="evidence" value="ECO:0007669"/>
    <property type="project" value="InterPro"/>
</dbReference>
<sequence>MPDSKTALKNAKAALDAHNYDIAIDEAKSVIEVNPKSYHAFVFLGLAYERQGKYKESEEAYRSATEVKTQEPLAWQGLVTLYEKNANEFLDSYHDAALRLAEIYMAEDDKTKCQTVIDKYTGDAKKYGSRAQFKRSLEVLLPGSPVFEYLEGRIPDPGYLYTKVADLIEAEEKERINSEIGQRRTRLGARIDQVTRDVRREVLEKSRLEEVYSNIIDWTRDDEIRRSYEEKLLGRAVDVLTILQPSQKAAKRDEVRKMARGLVILKDPFLLAWTIDLEWSDKPAMDHFDRDLLQQFVELFPEDGLAKIVRGFLSSEISPVEVEQQESTRNADDPEDEGGLSSEERLIMMTEGLQQAAGSILAHRLMGQYYLHLDEYESVVSVARTGLKRVASESASTGLAFSNAYNDLNSILASALIHYQSPRHHAEAQALFNSILERNSLDTASLIGIGTIYEEEEKYEEAIEFLERALDTDQDVKIKAEAAWCRALTGQYERALHDLNTCLTEIDGQGAKSKTLRSETLYRIGVCIWSVDTSRAARRDRNGAYTRFIASLQADMNFAPSYTSLGLYYTDYAKDKKRGKRCFQKAFELSASEFEAAHRLCISFAESGEWDLIDVVAQRVVETGRTRPAPGSKKQPISWPYAALGVVQLNGQEYAQSIVSFQSALRLSPDSYHCWIGLGEGYHNSGRYVAASKAFEHAQGIEKKPDNTWFSEYMLANVKRELREYADAAKKYRDVLRLKPGEFGVFVALLQTLVDAGWRSIELGFFGRAAEYAEEGALLAKDVVLIRDDAFNVWRTLADLCLIFAAVPAYEGRIPRKTLTSLLTEGIALESLDRILDIDGMPASNLDALDSAGSEEGHDFSPIPFVIRAAVLAQKRAIHASANDLHARAISWYNLGWAEYKAHAIQHKPSNQAKTSKTLRAAMECFKRAIGLEAGNAEFWNSLGIITSVLNPQVAQHSFVRSLYLNDKNARVWTNLGIFYLLQKDLQLANEAFTHAQSADPDHAQAWLGQGLLGALSGDGHEARRFFTQAFEIGDSAAAVIKHEYSTAAFDYAIGGAGRPTDLLEPLLSLHQLRVQTPSDLASHHLSSLIAERTGNAQDSVDSLERVCSVLEADYESSESSLSLIRFAQAKSDLARGHLAMAQYAEAAENAETALDLSSDEADTASRTKLRLSTYLTTGLAKYYQGSMEDSIENFKLALSEAESDPNIVCLLAQVLWAEGSDNGHKIAREQLFGCIEKFPGHIGATSLLGCIAILDGDQDTIDAVTADLEDIRVRDETSFQDQAKIAELLAMMPAADAAPVDPGVVKQGRITESIMLAPSQSCGWSQLASISDEAFPAETALIAAIRNAPPRGVLEPDILSSAYASTRRIEDAQRAVMLAPHNSDGWAVLG</sequence>
<dbReference type="EMBL" id="JAPUFD010000001">
    <property type="protein sequence ID" value="MDI1485154.1"/>
    <property type="molecule type" value="Genomic_DNA"/>
</dbReference>
<proteinExistence type="predicted"/>
<keyword evidence="2 3" id="KW-0802">TPR repeat</keyword>
<dbReference type="GO" id="GO:0055087">
    <property type="term" value="C:Ski complex"/>
    <property type="evidence" value="ECO:0007669"/>
    <property type="project" value="InterPro"/>
</dbReference>
<evidence type="ECO:0000256" key="2">
    <source>
        <dbReference type="ARBA" id="ARBA00022803"/>
    </source>
</evidence>
<feature type="repeat" description="TPR" evidence="3">
    <location>
        <begin position="38"/>
        <end position="71"/>
    </location>
</feature>
<organism evidence="5 6">
    <name type="scientific">Ramalina farinacea</name>
    <dbReference type="NCBI Taxonomy" id="258253"/>
    <lineage>
        <taxon>Eukaryota</taxon>
        <taxon>Fungi</taxon>
        <taxon>Dikarya</taxon>
        <taxon>Ascomycota</taxon>
        <taxon>Pezizomycotina</taxon>
        <taxon>Lecanoromycetes</taxon>
        <taxon>OSLEUM clade</taxon>
        <taxon>Lecanoromycetidae</taxon>
        <taxon>Lecanorales</taxon>
        <taxon>Lecanorineae</taxon>
        <taxon>Ramalinaceae</taxon>
        <taxon>Ramalina</taxon>
    </lineage>
</organism>
<dbReference type="SMART" id="SM00028">
    <property type="entry name" value="TPR"/>
    <property type="match status" value="11"/>
</dbReference>
<dbReference type="InterPro" id="IPR019734">
    <property type="entry name" value="TPR_rpt"/>
</dbReference>
<evidence type="ECO:0000313" key="5">
    <source>
        <dbReference type="EMBL" id="MDI1485154.1"/>
    </source>
</evidence>
<dbReference type="Gene3D" id="1.25.40.10">
    <property type="entry name" value="Tetratricopeptide repeat domain"/>
    <property type="match status" value="4"/>
</dbReference>
<feature type="region of interest" description="Disordered" evidence="4">
    <location>
        <begin position="320"/>
        <end position="339"/>
    </location>
</feature>
<dbReference type="PROSITE" id="PS50005">
    <property type="entry name" value="TPR"/>
    <property type="match status" value="4"/>
</dbReference>
<dbReference type="Pfam" id="PF18833">
    <property type="entry name" value="TPR_22"/>
    <property type="match status" value="1"/>
</dbReference>
<name>A0AA43QGE3_9LECA</name>
<feature type="repeat" description="TPR" evidence="3">
    <location>
        <begin position="443"/>
        <end position="476"/>
    </location>
</feature>
<evidence type="ECO:0000256" key="3">
    <source>
        <dbReference type="PROSITE-ProRule" id="PRU00339"/>
    </source>
</evidence>
<protein>
    <submittedName>
        <fullName evidence="5">Superkiller protein 3</fullName>
    </submittedName>
</protein>
<dbReference type="PANTHER" id="PTHR15704:SF7">
    <property type="entry name" value="SUPERKILLER COMPLEX PROTEIN 3"/>
    <property type="match status" value="1"/>
</dbReference>
<dbReference type="PROSITE" id="PS50293">
    <property type="entry name" value="TPR_REGION"/>
    <property type="match status" value="1"/>
</dbReference>
<dbReference type="SUPFAM" id="SSF48452">
    <property type="entry name" value="TPR-like"/>
    <property type="match status" value="4"/>
</dbReference>
<evidence type="ECO:0000313" key="6">
    <source>
        <dbReference type="Proteomes" id="UP001161017"/>
    </source>
</evidence>
<keyword evidence="6" id="KW-1185">Reference proteome</keyword>
<dbReference type="Proteomes" id="UP001161017">
    <property type="component" value="Unassembled WGS sequence"/>
</dbReference>
<dbReference type="PANTHER" id="PTHR15704">
    <property type="entry name" value="SUPERKILLER 3 PROTEIN-RELATED"/>
    <property type="match status" value="1"/>
</dbReference>
<dbReference type="Pfam" id="PF13181">
    <property type="entry name" value="TPR_8"/>
    <property type="match status" value="1"/>
</dbReference>